<feature type="transmembrane region" description="Helical" evidence="1">
    <location>
        <begin position="24"/>
        <end position="47"/>
    </location>
</feature>
<dbReference type="Proteomes" id="UP001478862">
    <property type="component" value="Unassembled WGS sequence"/>
</dbReference>
<protein>
    <submittedName>
        <fullName evidence="2">Uncharacterized protein</fullName>
    </submittedName>
</protein>
<dbReference type="EMBL" id="JBEGDG010000006">
    <property type="protein sequence ID" value="MEQ6354909.1"/>
    <property type="molecule type" value="Genomic_DNA"/>
</dbReference>
<dbReference type="RefSeq" id="WP_349659557.1">
    <property type="nucleotide sequence ID" value="NZ_JBEGDG010000006.1"/>
</dbReference>
<reference evidence="2 3" key="1">
    <citation type="submission" date="2024-06" db="EMBL/GenBank/DDBJ databases">
        <title>Lysinibacillus zambalefons sp. nov., a Novel Firmicute Isolated from the Poon Bato Zambales Hyperalkaline Spring.</title>
        <authorList>
            <person name="Aja J.A."/>
            <person name="Lazaro J.E.H."/>
            <person name="Llorin L.D."/>
            <person name="Lim K.R."/>
            <person name="Teodosio J."/>
            <person name="Dalisay D.S."/>
        </authorList>
    </citation>
    <scope>NUCLEOTIDE SEQUENCE [LARGE SCALE GENOMIC DNA]</scope>
    <source>
        <strain evidence="2 3">M3</strain>
    </source>
</reference>
<proteinExistence type="predicted"/>
<keyword evidence="1" id="KW-0472">Membrane</keyword>
<evidence type="ECO:0000313" key="3">
    <source>
        <dbReference type="Proteomes" id="UP001478862"/>
    </source>
</evidence>
<keyword evidence="1" id="KW-1133">Transmembrane helix</keyword>
<evidence type="ECO:0000313" key="2">
    <source>
        <dbReference type="EMBL" id="MEQ6354909.1"/>
    </source>
</evidence>
<accession>A0ABV1MSN2</accession>
<keyword evidence="3" id="KW-1185">Reference proteome</keyword>
<organism evidence="2 3">
    <name type="scientific">Lysinibacillus zambalensis</name>
    <dbReference type="NCBI Taxonomy" id="3160866"/>
    <lineage>
        <taxon>Bacteria</taxon>
        <taxon>Bacillati</taxon>
        <taxon>Bacillota</taxon>
        <taxon>Bacilli</taxon>
        <taxon>Bacillales</taxon>
        <taxon>Bacillaceae</taxon>
        <taxon>Lysinibacillus</taxon>
    </lineage>
</organism>
<evidence type="ECO:0000256" key="1">
    <source>
        <dbReference type="SAM" id="Phobius"/>
    </source>
</evidence>
<keyword evidence="1" id="KW-0812">Transmembrane</keyword>
<comment type="caution">
    <text evidence="2">The sequence shown here is derived from an EMBL/GenBank/DDBJ whole genome shotgun (WGS) entry which is preliminary data.</text>
</comment>
<gene>
    <name evidence="2" type="ORF">ABNX05_09815</name>
</gene>
<sequence>MTFFTWLLYHGTVREYMVANDFTLISYIVCIVLGLLYGVLLDAFIYLEKDNETISFPKQDKTAFMAVLSQ</sequence>
<name>A0ABV1MSN2_9BACI</name>